<dbReference type="InterPro" id="IPR007258">
    <property type="entry name" value="Vps52"/>
</dbReference>
<evidence type="ECO:0000256" key="1">
    <source>
        <dbReference type="ARBA" id="ARBA00004601"/>
    </source>
</evidence>
<accession>A0A1J9QLJ1</accession>
<dbReference type="Pfam" id="PF20655">
    <property type="entry name" value="Vps52_C"/>
    <property type="match status" value="1"/>
</dbReference>
<dbReference type="GO" id="GO:0032456">
    <property type="term" value="P:endocytic recycling"/>
    <property type="evidence" value="ECO:0007669"/>
    <property type="project" value="TreeGrafter"/>
</dbReference>
<feature type="compositionally biased region" description="Basic and acidic residues" evidence="6">
    <location>
        <begin position="191"/>
        <end position="200"/>
    </location>
</feature>
<gene>
    <name evidence="9" type="ORF">BKCO1_8400010</name>
</gene>
<dbReference type="InterPro" id="IPR048361">
    <property type="entry name" value="Vps52_C"/>
</dbReference>
<organism evidence="9 10">
    <name type="scientific">Diplodia corticola</name>
    <dbReference type="NCBI Taxonomy" id="236234"/>
    <lineage>
        <taxon>Eukaryota</taxon>
        <taxon>Fungi</taxon>
        <taxon>Dikarya</taxon>
        <taxon>Ascomycota</taxon>
        <taxon>Pezizomycotina</taxon>
        <taxon>Dothideomycetes</taxon>
        <taxon>Dothideomycetes incertae sedis</taxon>
        <taxon>Botryosphaeriales</taxon>
        <taxon>Botryosphaeriaceae</taxon>
        <taxon>Diplodia</taxon>
    </lineage>
</organism>
<dbReference type="InterPro" id="IPR048319">
    <property type="entry name" value="Vps52_CC"/>
</dbReference>
<evidence type="ECO:0000256" key="4">
    <source>
        <dbReference type="ARBA" id="ARBA00022927"/>
    </source>
</evidence>
<feature type="domain" description="Vps52 coiled-coil" evidence="7">
    <location>
        <begin position="242"/>
        <end position="415"/>
    </location>
</feature>
<sequence length="762" mass="84107">MESWLCDFCLDEEGKRLVVRKNQIAVDPLGQLRRPCQVAPQAAAGASAQAREPAPGPAPPAVHRDAYSRTPRHHDPRAHATVMWFASHSAQHSPAPSPSPARSYSPAPNRRPYLAPPPQRPGVNPRSSSLSLLSPTSSTSSLPAQARLPNGSGLRVQINSSPPADVPDPQKVLEDILGGPPKRQNPEQSDESARAAVERPPDIAEDVDFGGLSLAAFVTAECESPRRPADLQAHSAESVEEYAQASDKLEDLHRSVTACDDVLKSVETYLTGFQADLGAVSAEIETLQNRSLSLTTKLENRKVVEKLLGPAVEENSISPAVVRRIVEGPVDEGFSKALQELEKRSKAVNAKSNDDSKVKALNDLKPLLVDLTNKAVERVRDYIVAQIKALRSPSINAQVIQQQGFLKFKDLYAFLSRHQKKLADELCQAYVNTMRWYYLNHFTRYHQALQKLKLHVIDQHDAMGSESQRRGAMLSNAKVPAAPHDAFSIGRRLDLLRGSNHNALTLHVLEEDKATHYLELSFHTFNLAIVDNAAFEYTFLTSYFSSSQSYHAIGRTFSQIFEPTFALGQALTKSLIDTTMDALGILLCVRLNQHFAFEMQRRKVPAAESYINGTNMLLWPRFQQIMDTHCKSIQALTASLPGRPAASTSILASSSTAASEAQSTAPVALTQRFANFLHGVLTLSSEAADDEPVSNSLWRLRIEFEAYLQKRSKGIAEQRKKDRFLFNNYSLVGTILEGATGRLAEEMRSHFVQLRDQHQDGA</sequence>
<dbReference type="Proteomes" id="UP000183809">
    <property type="component" value="Unassembled WGS sequence"/>
</dbReference>
<dbReference type="GO" id="GO:0019905">
    <property type="term" value="F:syntaxin binding"/>
    <property type="evidence" value="ECO:0007669"/>
    <property type="project" value="TreeGrafter"/>
</dbReference>
<feature type="region of interest" description="Disordered" evidence="6">
    <location>
        <begin position="87"/>
        <end position="200"/>
    </location>
</feature>
<feature type="compositionally biased region" description="Low complexity" evidence="6">
    <location>
        <begin position="40"/>
        <end position="53"/>
    </location>
</feature>
<keyword evidence="5" id="KW-0333">Golgi apparatus</keyword>
<dbReference type="GO" id="GO:0015031">
    <property type="term" value="P:protein transport"/>
    <property type="evidence" value="ECO:0007669"/>
    <property type="project" value="UniProtKB-KW"/>
</dbReference>
<evidence type="ECO:0000259" key="8">
    <source>
        <dbReference type="Pfam" id="PF20655"/>
    </source>
</evidence>
<dbReference type="OrthoDB" id="19482at2759"/>
<dbReference type="GO" id="GO:0042147">
    <property type="term" value="P:retrograde transport, endosome to Golgi"/>
    <property type="evidence" value="ECO:0007669"/>
    <property type="project" value="TreeGrafter"/>
</dbReference>
<dbReference type="GeneID" id="31019804"/>
<comment type="caution">
    <text evidence="9">The sequence shown here is derived from an EMBL/GenBank/DDBJ whole genome shotgun (WGS) entry which is preliminary data.</text>
</comment>
<feature type="region of interest" description="Disordered" evidence="6">
    <location>
        <begin position="40"/>
        <end position="74"/>
    </location>
</feature>
<feature type="compositionally biased region" description="Low complexity" evidence="6">
    <location>
        <begin position="127"/>
        <end position="143"/>
    </location>
</feature>
<feature type="domain" description="Vps52 C-terminal" evidence="8">
    <location>
        <begin position="432"/>
        <end position="758"/>
    </location>
</feature>
<evidence type="ECO:0000256" key="3">
    <source>
        <dbReference type="ARBA" id="ARBA00022448"/>
    </source>
</evidence>
<dbReference type="GO" id="GO:0006896">
    <property type="term" value="P:Golgi to vacuole transport"/>
    <property type="evidence" value="ECO:0007669"/>
    <property type="project" value="TreeGrafter"/>
</dbReference>
<reference evidence="9 10" key="1">
    <citation type="submission" date="2016-10" db="EMBL/GenBank/DDBJ databases">
        <title>Proteomics and genomics reveal pathogen-plant mechanisms compatible with a hemibiotrophic lifestyle of Diplodia corticola.</title>
        <authorList>
            <person name="Fernandes I."/>
            <person name="De Jonge R."/>
            <person name="Van De Peer Y."/>
            <person name="Devreese B."/>
            <person name="Alves A."/>
            <person name="Esteves A.C."/>
        </authorList>
    </citation>
    <scope>NUCLEOTIDE SEQUENCE [LARGE SCALE GENOMIC DNA]</scope>
    <source>
        <strain evidence="9 10">CBS 112549</strain>
    </source>
</reference>
<dbReference type="PANTHER" id="PTHR14190">
    <property type="entry name" value="SUPPRESSOR OF ACTIN MUTATIONS 2/VACUOLAR PROTEIN SORTING 52"/>
    <property type="match status" value="1"/>
</dbReference>
<dbReference type="GO" id="GO:0005829">
    <property type="term" value="C:cytosol"/>
    <property type="evidence" value="ECO:0007669"/>
    <property type="project" value="GOC"/>
</dbReference>
<evidence type="ECO:0000256" key="6">
    <source>
        <dbReference type="SAM" id="MobiDB-lite"/>
    </source>
</evidence>
<evidence type="ECO:0000313" key="10">
    <source>
        <dbReference type="Proteomes" id="UP000183809"/>
    </source>
</evidence>
<evidence type="ECO:0000259" key="7">
    <source>
        <dbReference type="Pfam" id="PF04129"/>
    </source>
</evidence>
<dbReference type="PANTHER" id="PTHR14190:SF7">
    <property type="entry name" value="VACUOLAR PROTEIN SORTING-ASSOCIATED PROTEIN 52 HOMOLOG"/>
    <property type="match status" value="1"/>
</dbReference>
<comment type="subcellular location">
    <subcellularLocation>
        <location evidence="1">Golgi apparatus</location>
        <location evidence="1">trans-Golgi network</location>
    </subcellularLocation>
</comment>
<protein>
    <submittedName>
        <fullName evidence="9">Vps52 sac2 family protein</fullName>
    </submittedName>
</protein>
<keyword evidence="10" id="KW-1185">Reference proteome</keyword>
<dbReference type="GO" id="GO:0000938">
    <property type="term" value="C:GARP complex"/>
    <property type="evidence" value="ECO:0007669"/>
    <property type="project" value="TreeGrafter"/>
</dbReference>
<evidence type="ECO:0000313" key="9">
    <source>
        <dbReference type="EMBL" id="OJD29321.1"/>
    </source>
</evidence>
<keyword evidence="4" id="KW-0653">Protein transport</keyword>
<dbReference type="AlphaFoldDB" id="A0A1J9QLJ1"/>
<proteinExistence type="inferred from homology"/>
<dbReference type="STRING" id="236234.A0A1J9QLJ1"/>
<keyword evidence="3" id="KW-0813">Transport</keyword>
<name>A0A1J9QLJ1_9PEZI</name>
<dbReference type="EMBL" id="MNUE01000084">
    <property type="protein sequence ID" value="OJD29321.1"/>
    <property type="molecule type" value="Genomic_DNA"/>
</dbReference>
<feature type="compositionally biased region" description="Low complexity" evidence="6">
    <location>
        <begin position="87"/>
        <end position="112"/>
    </location>
</feature>
<evidence type="ECO:0000256" key="2">
    <source>
        <dbReference type="ARBA" id="ARBA00008180"/>
    </source>
</evidence>
<dbReference type="Pfam" id="PF04129">
    <property type="entry name" value="Vps52_CC"/>
    <property type="match status" value="1"/>
</dbReference>
<comment type="similarity">
    <text evidence="2">Belongs to the VPS52 family.</text>
</comment>
<evidence type="ECO:0000256" key="5">
    <source>
        <dbReference type="ARBA" id="ARBA00023034"/>
    </source>
</evidence>
<dbReference type="RefSeq" id="XP_020125581.1">
    <property type="nucleotide sequence ID" value="XM_020279541.1"/>
</dbReference>